<feature type="region of interest" description="Disordered" evidence="6">
    <location>
        <begin position="494"/>
        <end position="549"/>
    </location>
</feature>
<keyword evidence="3" id="KW-0963">Cytoplasm</keyword>
<name>A0AAW2M8N8_9LAMI</name>
<reference evidence="8" key="2">
    <citation type="journal article" date="2024" name="Plant">
        <title>Genomic evolution and insights into agronomic trait innovations of Sesamum species.</title>
        <authorList>
            <person name="Miao H."/>
            <person name="Wang L."/>
            <person name="Qu L."/>
            <person name="Liu H."/>
            <person name="Sun Y."/>
            <person name="Le M."/>
            <person name="Wang Q."/>
            <person name="Wei S."/>
            <person name="Zheng Y."/>
            <person name="Lin W."/>
            <person name="Duan Y."/>
            <person name="Cao H."/>
            <person name="Xiong S."/>
            <person name="Wang X."/>
            <person name="Wei L."/>
            <person name="Li C."/>
            <person name="Ma Q."/>
            <person name="Ju M."/>
            <person name="Zhao R."/>
            <person name="Li G."/>
            <person name="Mu C."/>
            <person name="Tian Q."/>
            <person name="Mei H."/>
            <person name="Zhang T."/>
            <person name="Gao T."/>
            <person name="Zhang H."/>
        </authorList>
    </citation>
    <scope>NUCLEOTIDE SEQUENCE</scope>
    <source>
        <strain evidence="8">G01</strain>
    </source>
</reference>
<feature type="region of interest" description="Disordered" evidence="6">
    <location>
        <begin position="230"/>
        <end position="260"/>
    </location>
</feature>
<comment type="caution">
    <text evidence="8">The sequence shown here is derived from an EMBL/GenBank/DDBJ whole genome shotgun (WGS) entry which is preliminary data.</text>
</comment>
<keyword evidence="5" id="KW-0206">Cytoskeleton</keyword>
<accession>A0AAW2M8N8</accession>
<comment type="subcellular location">
    <subcellularLocation>
        <location evidence="1">Cytoplasm</location>
        <location evidence="1">Cytoskeleton</location>
    </subcellularLocation>
</comment>
<dbReference type="AlphaFoldDB" id="A0AAW2M8N8"/>
<evidence type="ECO:0000259" key="7">
    <source>
        <dbReference type="Pfam" id="PF06886"/>
    </source>
</evidence>
<dbReference type="PANTHER" id="PTHR47067:SF6">
    <property type="entry name" value="PROTEIN WVD2-LIKE 7"/>
    <property type="match status" value="1"/>
</dbReference>
<dbReference type="InterPro" id="IPR027329">
    <property type="entry name" value="TPX2_C"/>
</dbReference>
<dbReference type="InterPro" id="IPR044216">
    <property type="entry name" value="WDL7"/>
</dbReference>
<evidence type="ECO:0000313" key="8">
    <source>
        <dbReference type="EMBL" id="KAL0326905.1"/>
    </source>
</evidence>
<organism evidence="8">
    <name type="scientific">Sesamum angustifolium</name>
    <dbReference type="NCBI Taxonomy" id="2727405"/>
    <lineage>
        <taxon>Eukaryota</taxon>
        <taxon>Viridiplantae</taxon>
        <taxon>Streptophyta</taxon>
        <taxon>Embryophyta</taxon>
        <taxon>Tracheophyta</taxon>
        <taxon>Spermatophyta</taxon>
        <taxon>Magnoliopsida</taxon>
        <taxon>eudicotyledons</taxon>
        <taxon>Gunneridae</taxon>
        <taxon>Pentapetalae</taxon>
        <taxon>asterids</taxon>
        <taxon>lamiids</taxon>
        <taxon>Lamiales</taxon>
        <taxon>Pedaliaceae</taxon>
        <taxon>Sesamum</taxon>
    </lineage>
</organism>
<evidence type="ECO:0000256" key="6">
    <source>
        <dbReference type="SAM" id="MobiDB-lite"/>
    </source>
</evidence>
<reference evidence="8" key="1">
    <citation type="submission" date="2020-06" db="EMBL/GenBank/DDBJ databases">
        <authorList>
            <person name="Li T."/>
            <person name="Hu X."/>
            <person name="Zhang T."/>
            <person name="Song X."/>
            <person name="Zhang H."/>
            <person name="Dai N."/>
            <person name="Sheng W."/>
            <person name="Hou X."/>
            <person name="Wei L."/>
        </authorList>
    </citation>
    <scope>NUCLEOTIDE SEQUENCE</scope>
    <source>
        <strain evidence="8">G01</strain>
        <tissue evidence="8">Leaf</tissue>
    </source>
</reference>
<feature type="compositionally biased region" description="Polar residues" evidence="6">
    <location>
        <begin position="494"/>
        <end position="527"/>
    </location>
</feature>
<comment type="similarity">
    <text evidence="2">Belongs to the TPX2 family.</text>
</comment>
<evidence type="ECO:0000256" key="2">
    <source>
        <dbReference type="ARBA" id="ARBA00005885"/>
    </source>
</evidence>
<feature type="compositionally biased region" description="Basic and acidic residues" evidence="6">
    <location>
        <begin position="534"/>
        <end position="549"/>
    </location>
</feature>
<protein>
    <submittedName>
        <fullName evidence="8">Protein WVD2-like 7</fullName>
    </submittedName>
</protein>
<evidence type="ECO:0000256" key="1">
    <source>
        <dbReference type="ARBA" id="ARBA00004245"/>
    </source>
</evidence>
<dbReference type="EMBL" id="JACGWK010000011">
    <property type="protein sequence ID" value="KAL0326905.1"/>
    <property type="molecule type" value="Genomic_DNA"/>
</dbReference>
<gene>
    <name evidence="8" type="ORF">Sangu_1768500</name>
</gene>
<evidence type="ECO:0000256" key="5">
    <source>
        <dbReference type="ARBA" id="ARBA00023212"/>
    </source>
</evidence>
<sequence>MNQWLKLSYSLLSIIDKAVNPFSSNEQIGIFHSGSISFGRFENESLCWERRSTFSRNRYLEDVEKYSKPGSVTEKKAYFEAHFRKKGFLGLNSLECQNETEYQTGENDISEEMGNDEKINHMNGVNQSAPSDEIMDGLVHEGEHEVTECETECFGTSFPDHQSERETDCPDNADCVPGHAKVEEAGDAELGVLVPLDHNSGSRTGEILDGETADPDTSHVPEIAIGLFTKNHANDGNSDANLRGHQGSLSKEKTPSEPECMQPRLVPRVSVEQRRRYTSRNASKGSEIKANKTVALRSKTEKNTAVAPNKLPMHKTPKYELASKKKGVYEIRRAEKESINGVITVPQSYISTKVSRIEHQKENRVNPAVGRTKLPTRQDNSRFNLKSDDRAQRRKEFDMKLGEKMHAKEAQLHQLQEMTKEKTKAEIKQLRKSLNFKAMPMPAFYRRAVRERDKNEAIGSDVKPPQLLSESSSSALSAKVGTEQAILIKAPTMTSDPQHVSGATSCYSTVTSDSNGETGNRLPSQAGGSHPVSKKKELYKEKTYKCTQA</sequence>
<evidence type="ECO:0000256" key="4">
    <source>
        <dbReference type="ARBA" id="ARBA00022701"/>
    </source>
</evidence>
<evidence type="ECO:0000256" key="3">
    <source>
        <dbReference type="ARBA" id="ARBA00022490"/>
    </source>
</evidence>
<dbReference type="PANTHER" id="PTHR47067">
    <property type="entry name" value="TPX2 (TARGETING PROTEIN FOR XKLP2) PROTEIN FAMILY-RELATED"/>
    <property type="match status" value="1"/>
</dbReference>
<dbReference type="Pfam" id="PF06886">
    <property type="entry name" value="TPX2"/>
    <property type="match status" value="1"/>
</dbReference>
<proteinExistence type="inferred from homology"/>
<keyword evidence="4" id="KW-0493">Microtubule</keyword>
<feature type="domain" description="TPX2 C-terminal" evidence="7">
    <location>
        <begin position="383"/>
        <end position="454"/>
    </location>
</feature>
<dbReference type="GO" id="GO:0005874">
    <property type="term" value="C:microtubule"/>
    <property type="evidence" value="ECO:0007669"/>
    <property type="project" value="UniProtKB-KW"/>
</dbReference>